<dbReference type="Gene3D" id="3.40.50.720">
    <property type="entry name" value="NAD(P)-binding Rossmann-like Domain"/>
    <property type="match status" value="1"/>
</dbReference>
<evidence type="ECO:0000313" key="5">
    <source>
        <dbReference type="Proteomes" id="UP000632339"/>
    </source>
</evidence>
<dbReference type="SUPFAM" id="SSF51735">
    <property type="entry name" value="NAD(P)-binding Rossmann-fold domains"/>
    <property type="match status" value="1"/>
</dbReference>
<gene>
    <name evidence="4" type="ORF">GCM10010967_53590</name>
</gene>
<dbReference type="NCBIfam" id="TIGR02824">
    <property type="entry name" value="quinone_pig3"/>
    <property type="match status" value="1"/>
</dbReference>
<comment type="caution">
    <text evidence="4">The sequence shown here is derived from an EMBL/GenBank/DDBJ whole genome shotgun (WGS) entry which is preliminary data.</text>
</comment>
<dbReference type="EMBL" id="BMLI01000003">
    <property type="protein sequence ID" value="GGN10987.1"/>
    <property type="molecule type" value="Genomic_DNA"/>
</dbReference>
<keyword evidence="2" id="KW-0560">Oxidoreductase</keyword>
<dbReference type="SMART" id="SM00829">
    <property type="entry name" value="PKS_ER"/>
    <property type="match status" value="1"/>
</dbReference>
<organism evidence="4 5">
    <name type="scientific">Dyadobacter beijingensis</name>
    <dbReference type="NCBI Taxonomy" id="365489"/>
    <lineage>
        <taxon>Bacteria</taxon>
        <taxon>Pseudomonadati</taxon>
        <taxon>Bacteroidota</taxon>
        <taxon>Cytophagia</taxon>
        <taxon>Cytophagales</taxon>
        <taxon>Spirosomataceae</taxon>
        <taxon>Dyadobacter</taxon>
    </lineage>
</organism>
<protein>
    <submittedName>
        <fullName evidence="4">Oxidoreductase</fullName>
    </submittedName>
</protein>
<evidence type="ECO:0000256" key="1">
    <source>
        <dbReference type="ARBA" id="ARBA00022857"/>
    </source>
</evidence>
<dbReference type="InterPro" id="IPR036291">
    <property type="entry name" value="NAD(P)-bd_dom_sf"/>
</dbReference>
<name>A0ABQ2IK91_9BACT</name>
<dbReference type="PANTHER" id="PTHR48106">
    <property type="entry name" value="QUINONE OXIDOREDUCTASE PIG3-RELATED"/>
    <property type="match status" value="1"/>
</dbReference>
<feature type="domain" description="Enoyl reductase (ER)" evidence="3">
    <location>
        <begin position="10"/>
        <end position="327"/>
    </location>
</feature>
<dbReference type="RefSeq" id="WP_019945053.1">
    <property type="nucleotide sequence ID" value="NZ_BMLI01000003.1"/>
</dbReference>
<dbReference type="InterPro" id="IPR020843">
    <property type="entry name" value="ER"/>
</dbReference>
<dbReference type="Pfam" id="PF08240">
    <property type="entry name" value="ADH_N"/>
    <property type="match status" value="1"/>
</dbReference>
<dbReference type="InterPro" id="IPR013154">
    <property type="entry name" value="ADH-like_N"/>
</dbReference>
<dbReference type="SUPFAM" id="SSF50129">
    <property type="entry name" value="GroES-like"/>
    <property type="match status" value="1"/>
</dbReference>
<dbReference type="PANTHER" id="PTHR48106:SF8">
    <property type="entry name" value="OS02G0805600 PROTEIN"/>
    <property type="match status" value="1"/>
</dbReference>
<dbReference type="InterPro" id="IPR014189">
    <property type="entry name" value="Quinone_OxRdtase_PIG3"/>
</dbReference>
<sequence length="332" mass="35429">MKAIVITEPGGPEVLQIREVPAPQPTGSEVLIKVFAAGVNRPDVFQRKGNYPPPPGAPQDTPGLEVAGIIEQTGPDVTGWKPGDAVCALLAGGGYAEYALAHEGHCLPVPEGFGSEAFIQAASLPETIFTVWHNVFQRGRLLAGERFLVHGGSSGIGITAIQIAKAFGAEVFATAGSDEKCAACDALGADRSINYKTSDFEEVLRKLGADVILDMVGGDYIPKNLRLLREEGRLVFINTMKGGKVKGADEVDFSLIMRKRLTITGSTLRNRGTAFKAALASEIRANVWPVLERGAFKPVIFRTFPLADAAAAHALMESSDHIGKIILLNQWT</sequence>
<evidence type="ECO:0000256" key="2">
    <source>
        <dbReference type="ARBA" id="ARBA00023002"/>
    </source>
</evidence>
<dbReference type="CDD" id="cd05276">
    <property type="entry name" value="p53_inducible_oxidoreductase"/>
    <property type="match status" value="1"/>
</dbReference>
<dbReference type="Pfam" id="PF00107">
    <property type="entry name" value="ADH_zinc_N"/>
    <property type="match status" value="1"/>
</dbReference>
<keyword evidence="5" id="KW-1185">Reference proteome</keyword>
<dbReference type="Proteomes" id="UP000632339">
    <property type="component" value="Unassembled WGS sequence"/>
</dbReference>
<evidence type="ECO:0000313" key="4">
    <source>
        <dbReference type="EMBL" id="GGN10987.1"/>
    </source>
</evidence>
<dbReference type="Gene3D" id="3.90.180.10">
    <property type="entry name" value="Medium-chain alcohol dehydrogenases, catalytic domain"/>
    <property type="match status" value="1"/>
</dbReference>
<accession>A0ABQ2IK91</accession>
<reference evidence="5" key="1">
    <citation type="journal article" date="2019" name="Int. J. Syst. Evol. Microbiol.">
        <title>The Global Catalogue of Microorganisms (GCM) 10K type strain sequencing project: providing services to taxonomists for standard genome sequencing and annotation.</title>
        <authorList>
            <consortium name="The Broad Institute Genomics Platform"/>
            <consortium name="The Broad Institute Genome Sequencing Center for Infectious Disease"/>
            <person name="Wu L."/>
            <person name="Ma J."/>
        </authorList>
    </citation>
    <scope>NUCLEOTIDE SEQUENCE [LARGE SCALE GENOMIC DNA]</scope>
    <source>
        <strain evidence="5">CGMCC 1.6375</strain>
    </source>
</reference>
<keyword evidence="1" id="KW-0521">NADP</keyword>
<evidence type="ECO:0000259" key="3">
    <source>
        <dbReference type="SMART" id="SM00829"/>
    </source>
</evidence>
<dbReference type="InterPro" id="IPR011032">
    <property type="entry name" value="GroES-like_sf"/>
</dbReference>
<proteinExistence type="predicted"/>
<dbReference type="InterPro" id="IPR013149">
    <property type="entry name" value="ADH-like_C"/>
</dbReference>